<dbReference type="AlphaFoldDB" id="A9JQI5"/>
<keyword evidence="3" id="KW-0378">Hydrolase</keyword>
<evidence type="ECO:0000259" key="2">
    <source>
        <dbReference type="Pfam" id="PF02272"/>
    </source>
</evidence>
<dbReference type="PANTHER" id="PTHR47618">
    <property type="entry name" value="BIFUNCTIONAL OLIGORIBONUCLEASE AND PAP PHOSPHATASE NRNA"/>
    <property type="match status" value="1"/>
</dbReference>
<protein>
    <submittedName>
        <fullName evidence="3">Exopolyphosphatase-related protein</fullName>
        <ecNumber evidence="3">3.6.1.11</ecNumber>
    </submittedName>
</protein>
<reference evidence="3" key="1">
    <citation type="submission" date="2007-11" db="EMBL/GenBank/DDBJ databases">
        <title>Regulation of the central carbohydrate metabolism of the hyperthermophilic crenarchaeote Thermoproteus tenax.</title>
        <authorList>
            <person name="Zaparty M."/>
        </authorList>
    </citation>
    <scope>NUCLEOTIDE SEQUENCE</scope>
    <source>
        <strain evidence="3">Kra1</strain>
    </source>
</reference>
<dbReference type="PANTHER" id="PTHR47618:SF1">
    <property type="entry name" value="BIFUNCTIONAL OLIGORIBONUCLEASE AND PAP PHOSPHATASE NRNA"/>
    <property type="match status" value="1"/>
</dbReference>
<evidence type="ECO:0000313" key="3">
    <source>
        <dbReference type="EMBL" id="CAP46806.1"/>
    </source>
</evidence>
<feature type="domain" description="DDH" evidence="1">
    <location>
        <begin position="15"/>
        <end position="141"/>
    </location>
</feature>
<dbReference type="EMBL" id="AM920406">
    <property type="protein sequence ID" value="CAP46806.1"/>
    <property type="molecule type" value="Genomic_DNA"/>
</dbReference>
<dbReference type="Pfam" id="PF01368">
    <property type="entry name" value="DHH"/>
    <property type="match status" value="1"/>
</dbReference>
<dbReference type="InterPro" id="IPR001667">
    <property type="entry name" value="DDH_dom"/>
</dbReference>
<evidence type="ECO:0000259" key="1">
    <source>
        <dbReference type="Pfam" id="PF01368"/>
    </source>
</evidence>
<dbReference type="InterPro" id="IPR051319">
    <property type="entry name" value="Oligoribo/pAp-PDE_c-di-AMP_PDE"/>
</dbReference>
<gene>
    <name evidence="3" type="primary">ppx</name>
</gene>
<dbReference type="GO" id="GO:0003676">
    <property type="term" value="F:nucleic acid binding"/>
    <property type="evidence" value="ECO:0007669"/>
    <property type="project" value="InterPro"/>
</dbReference>
<dbReference type="Gene3D" id="3.90.1640.10">
    <property type="entry name" value="inorganic pyrophosphatase (n-terminal core)"/>
    <property type="match status" value="1"/>
</dbReference>
<dbReference type="InterPro" id="IPR003156">
    <property type="entry name" value="DHHA1_dom"/>
</dbReference>
<proteinExistence type="predicted"/>
<dbReference type="InterPro" id="IPR038763">
    <property type="entry name" value="DHH_sf"/>
</dbReference>
<dbReference type="RefSeq" id="WP_014126736.1">
    <property type="nucleotide sequence ID" value="NC_016070.1"/>
</dbReference>
<name>A9JQI5_THETE</name>
<organism evidence="3">
    <name type="scientific">Thermoproteus tenax</name>
    <dbReference type="NCBI Taxonomy" id="2271"/>
    <lineage>
        <taxon>Archaea</taxon>
        <taxon>Thermoproteota</taxon>
        <taxon>Thermoprotei</taxon>
        <taxon>Thermoproteales</taxon>
        <taxon>Thermoproteaceae</taxon>
        <taxon>Thermoproteus</taxon>
    </lineage>
</organism>
<dbReference type="Gene3D" id="3.10.310.30">
    <property type="match status" value="1"/>
</dbReference>
<feature type="domain" description="DHHA1" evidence="2">
    <location>
        <begin position="214"/>
        <end position="283"/>
    </location>
</feature>
<dbReference type="SUPFAM" id="SSF64182">
    <property type="entry name" value="DHH phosphoesterases"/>
    <property type="match status" value="1"/>
</dbReference>
<sequence length="298" mass="31969">MYLEKLLGALGNYRKIALVTHRHADADAVGCASVIKEVLESRGYSALIVCPEGVSKEARPLIQCQRALPDDIDAVVLVDVASLAQVPEIKKPLVILDHHKVGDQLPGLRLERPSCSELALEIALEAGVKPSRDALIAAALGIYEDTGGLLRADERTFELLKYAVSEVGPLERYLRREEDASLKMAKLKGLLRTSAYRTSRGILCITNVGAHEGAVAELLISAGCDIAIVISKRKDEVRIFLRSGSIDVADLAAKIASRLGGRGGGHMGASAIVLREGDPQEIARHILTYIDPKASALS</sequence>
<dbReference type="Pfam" id="PF02272">
    <property type="entry name" value="DHHA1"/>
    <property type="match status" value="1"/>
</dbReference>
<dbReference type="GO" id="GO:0004309">
    <property type="term" value="F:exopolyphosphatase activity"/>
    <property type="evidence" value="ECO:0007669"/>
    <property type="project" value="UniProtKB-EC"/>
</dbReference>
<dbReference type="EC" id="3.6.1.11" evidence="3"/>
<dbReference type="OMA" id="CHHNADP"/>
<accession>A9JQI5</accession>